<organism evidence="2">
    <name type="scientific">Nothobranchius kadleci</name>
    <name type="common">African annual killifish</name>
    <dbReference type="NCBI Taxonomy" id="1051664"/>
    <lineage>
        <taxon>Eukaryota</taxon>
        <taxon>Metazoa</taxon>
        <taxon>Chordata</taxon>
        <taxon>Craniata</taxon>
        <taxon>Vertebrata</taxon>
        <taxon>Euteleostomi</taxon>
        <taxon>Actinopterygii</taxon>
        <taxon>Neopterygii</taxon>
        <taxon>Teleostei</taxon>
        <taxon>Neoteleostei</taxon>
        <taxon>Acanthomorphata</taxon>
        <taxon>Ovalentaria</taxon>
        <taxon>Atherinomorphae</taxon>
        <taxon>Cyprinodontiformes</taxon>
        <taxon>Nothobranchiidae</taxon>
        <taxon>Nothobranchius</taxon>
    </lineage>
</organism>
<feature type="non-terminal residue" evidence="2">
    <location>
        <position position="89"/>
    </location>
</feature>
<dbReference type="EMBL" id="HADZ01016010">
    <property type="protein sequence ID" value="SBP79951.1"/>
    <property type="molecule type" value="Transcribed_RNA"/>
</dbReference>
<gene>
    <name evidence="2" type="primary">Nfu_g_1_021758</name>
</gene>
<name>A0A1A8CMI9_NOTKA</name>
<reference evidence="2" key="2">
    <citation type="submission" date="2016-06" db="EMBL/GenBank/DDBJ databases">
        <title>The genome of a short-lived fish provides insights into sex chromosome evolution and the genetic control of aging.</title>
        <authorList>
            <person name="Reichwald K."/>
            <person name="Felder M."/>
            <person name="Petzold A."/>
            <person name="Koch P."/>
            <person name="Groth M."/>
            <person name="Platzer M."/>
        </authorList>
    </citation>
    <scope>NUCLEOTIDE SEQUENCE</scope>
    <source>
        <tissue evidence="2">Brain</tissue>
    </source>
</reference>
<reference evidence="2" key="1">
    <citation type="submission" date="2016-05" db="EMBL/GenBank/DDBJ databases">
        <authorList>
            <person name="Lavstsen T."/>
            <person name="Jespersen J.S."/>
        </authorList>
    </citation>
    <scope>NUCLEOTIDE SEQUENCE</scope>
    <source>
        <tissue evidence="2">Brain</tissue>
    </source>
</reference>
<evidence type="ECO:0000256" key="1">
    <source>
        <dbReference type="SAM" id="MobiDB-lite"/>
    </source>
</evidence>
<accession>A0A1A8CMI9</accession>
<dbReference type="AlphaFoldDB" id="A0A1A8CMI9"/>
<protein>
    <submittedName>
        <fullName evidence="2">Uncharacterized protein</fullName>
    </submittedName>
</protein>
<evidence type="ECO:0000313" key="2">
    <source>
        <dbReference type="EMBL" id="SBP79951.1"/>
    </source>
</evidence>
<feature type="region of interest" description="Disordered" evidence="1">
    <location>
        <begin position="52"/>
        <end position="75"/>
    </location>
</feature>
<sequence>KRNDASISVPEGVSAVERRTSVAHIGRYRVREVRAGLRRPEAGFKKLNADQCQNQPPEEMHGSAGQLVSGSEPPTTRRACQLHWLVGVW</sequence>
<proteinExistence type="predicted"/>
<feature type="non-terminal residue" evidence="2">
    <location>
        <position position="1"/>
    </location>
</feature>